<keyword evidence="4" id="KW-0223">Dioxygenase</keyword>
<keyword evidence="9" id="KW-1185">Reference proteome</keyword>
<dbReference type="GO" id="GO:0016705">
    <property type="term" value="F:oxidoreductase activity, acting on paired donors, with incorporation or reduction of molecular oxygen"/>
    <property type="evidence" value="ECO:0007669"/>
    <property type="project" value="InterPro"/>
</dbReference>
<dbReference type="SUPFAM" id="SSF51197">
    <property type="entry name" value="Clavaminate synthase-like"/>
    <property type="match status" value="1"/>
</dbReference>
<organism evidence="8 9">
    <name type="scientific">Sphingobium phenoxybenzoativorans</name>
    <dbReference type="NCBI Taxonomy" id="1592790"/>
    <lineage>
        <taxon>Bacteria</taxon>
        <taxon>Pseudomonadati</taxon>
        <taxon>Pseudomonadota</taxon>
        <taxon>Alphaproteobacteria</taxon>
        <taxon>Sphingomonadales</taxon>
        <taxon>Sphingomonadaceae</taxon>
        <taxon>Sphingobium</taxon>
    </lineage>
</organism>
<evidence type="ECO:0000256" key="6">
    <source>
        <dbReference type="ARBA" id="ARBA00023004"/>
    </source>
</evidence>
<sequence>MLGPGDPIPSLYLRTDANPRYALDSVAGRHVVMMFVGGLRVPGVVDMLRQLYASADPFDDLNACCFVITCDPADQAEPSLCDRYPGIRVVRDHDRELARLFGCAQDAGNGVDRLSLMTWILDPGLRVLDVIPVDDASTHLAQITERLSGLASPAADMDGCAPVLRVPNLFEPELCRRLIAYARETGTQDSGYMKTDPATGETMMVVDHGHKRRSDCNIEDAGLRDAIQARVIRRLAPQIERAFQFKVTRMERYIVACYDAQTGGYFRPHKDNTTLGTAHRRFAVTINLNAEDYEGGDLRFPEFGMRTYRAPTGGAIVFSCSLLHEATPIVSGQRYCVLPFLYDEAGAAIRLANAQHLQDPILREQVVASVTDTPARAA</sequence>
<dbReference type="KEGG" id="spph:KFK14_03275"/>
<protein>
    <submittedName>
        <fullName evidence="8">2OG-Fe(II) oxygenase</fullName>
    </submittedName>
</protein>
<dbReference type="EMBL" id="CP073910">
    <property type="protein sequence ID" value="QUT06501.1"/>
    <property type="molecule type" value="Genomic_DNA"/>
</dbReference>
<dbReference type="RefSeq" id="WP_212609861.1">
    <property type="nucleotide sequence ID" value="NZ_CP073910.1"/>
</dbReference>
<dbReference type="PROSITE" id="PS51471">
    <property type="entry name" value="FE2OG_OXY"/>
    <property type="match status" value="1"/>
</dbReference>
<keyword evidence="6" id="KW-0408">Iron</keyword>
<evidence type="ECO:0000256" key="5">
    <source>
        <dbReference type="ARBA" id="ARBA00023002"/>
    </source>
</evidence>
<dbReference type="Gene3D" id="2.60.120.620">
    <property type="entry name" value="q2cbj1_9rhob like domain"/>
    <property type="match status" value="1"/>
</dbReference>
<keyword evidence="2" id="KW-0479">Metal-binding</keyword>
<evidence type="ECO:0000259" key="7">
    <source>
        <dbReference type="PROSITE" id="PS51471"/>
    </source>
</evidence>
<dbReference type="Gene3D" id="3.40.30.10">
    <property type="entry name" value="Glutaredoxin"/>
    <property type="match status" value="1"/>
</dbReference>
<feature type="domain" description="Fe2OG dioxygenase" evidence="7">
    <location>
        <begin position="246"/>
        <end position="344"/>
    </location>
</feature>
<dbReference type="Pfam" id="PF13640">
    <property type="entry name" value="2OG-FeII_Oxy_3"/>
    <property type="match status" value="1"/>
</dbReference>
<comment type="cofactor">
    <cofactor evidence="1">
        <name>L-ascorbate</name>
        <dbReference type="ChEBI" id="CHEBI:38290"/>
    </cofactor>
</comment>
<dbReference type="GO" id="GO:0031418">
    <property type="term" value="F:L-ascorbic acid binding"/>
    <property type="evidence" value="ECO:0007669"/>
    <property type="project" value="UniProtKB-KW"/>
</dbReference>
<evidence type="ECO:0000256" key="1">
    <source>
        <dbReference type="ARBA" id="ARBA00001961"/>
    </source>
</evidence>
<dbReference type="GO" id="GO:0005506">
    <property type="term" value="F:iron ion binding"/>
    <property type="evidence" value="ECO:0007669"/>
    <property type="project" value="InterPro"/>
</dbReference>
<evidence type="ECO:0000256" key="3">
    <source>
        <dbReference type="ARBA" id="ARBA00022896"/>
    </source>
</evidence>
<proteinExistence type="predicted"/>
<reference evidence="8" key="1">
    <citation type="submission" date="2021-04" db="EMBL/GenBank/DDBJ databases">
        <title>Isolation of p-tert-butylphenol degrading bacteria Sphingobium phenoxybenzoativorans Tas13 from active sludge.</title>
        <authorList>
            <person name="Li Y."/>
        </authorList>
    </citation>
    <scope>NUCLEOTIDE SEQUENCE</scope>
    <source>
        <strain evidence="8">Tas13</strain>
    </source>
</reference>
<dbReference type="InterPro" id="IPR005123">
    <property type="entry name" value="Oxoglu/Fe-dep_dioxygenase_dom"/>
</dbReference>
<dbReference type="SUPFAM" id="SSF52833">
    <property type="entry name" value="Thioredoxin-like"/>
    <property type="match status" value="1"/>
</dbReference>
<evidence type="ECO:0000256" key="4">
    <source>
        <dbReference type="ARBA" id="ARBA00022964"/>
    </source>
</evidence>
<dbReference type="AlphaFoldDB" id="A0A975K812"/>
<gene>
    <name evidence="8" type="ORF">KFK14_03275</name>
</gene>
<dbReference type="Proteomes" id="UP000681425">
    <property type="component" value="Chromosome"/>
</dbReference>
<dbReference type="InterPro" id="IPR006620">
    <property type="entry name" value="Pro_4_hyd_alph"/>
</dbReference>
<name>A0A975K812_9SPHN</name>
<keyword evidence="5" id="KW-0560">Oxidoreductase</keyword>
<dbReference type="InterPro" id="IPR036249">
    <property type="entry name" value="Thioredoxin-like_sf"/>
</dbReference>
<evidence type="ECO:0000313" key="9">
    <source>
        <dbReference type="Proteomes" id="UP000681425"/>
    </source>
</evidence>
<accession>A0A975K812</accession>
<dbReference type="InterPro" id="IPR044862">
    <property type="entry name" value="Pro_4_hyd_alph_FE2OG_OXY"/>
</dbReference>
<dbReference type="SMART" id="SM00702">
    <property type="entry name" value="P4Hc"/>
    <property type="match status" value="1"/>
</dbReference>
<keyword evidence="3" id="KW-0847">Vitamin C</keyword>
<dbReference type="GO" id="GO:0051213">
    <property type="term" value="F:dioxygenase activity"/>
    <property type="evidence" value="ECO:0007669"/>
    <property type="project" value="UniProtKB-KW"/>
</dbReference>
<evidence type="ECO:0000256" key="2">
    <source>
        <dbReference type="ARBA" id="ARBA00022723"/>
    </source>
</evidence>
<evidence type="ECO:0000313" key="8">
    <source>
        <dbReference type="EMBL" id="QUT06501.1"/>
    </source>
</evidence>